<dbReference type="InterPro" id="IPR005802">
    <property type="entry name" value="ADC_synth_comp_1"/>
</dbReference>
<dbReference type="InterPro" id="IPR001544">
    <property type="entry name" value="Aminotrans_IV"/>
</dbReference>
<reference evidence="2 3" key="1">
    <citation type="submission" date="2013-08" db="EMBL/GenBank/DDBJ databases">
        <authorList>
            <person name="Huang J."/>
            <person name="Wang G."/>
        </authorList>
    </citation>
    <scope>NUCLEOTIDE SEQUENCE [LARGE SCALE GENOMIC DNA]</scope>
    <source>
        <strain evidence="2 3">JSM 076056</strain>
    </source>
</reference>
<dbReference type="OrthoDB" id="9803598at2"/>
<dbReference type="Proteomes" id="UP000030528">
    <property type="component" value="Unassembled WGS sequence"/>
</dbReference>
<dbReference type="GO" id="GO:0009396">
    <property type="term" value="P:folic acid-containing compound biosynthetic process"/>
    <property type="evidence" value="ECO:0007669"/>
    <property type="project" value="InterPro"/>
</dbReference>
<dbReference type="Gene3D" id="3.60.120.10">
    <property type="entry name" value="Anthranilate synthase"/>
    <property type="match status" value="1"/>
</dbReference>
<evidence type="ECO:0000313" key="3">
    <source>
        <dbReference type="Proteomes" id="UP000030528"/>
    </source>
</evidence>
<dbReference type="PRINTS" id="PR00095">
    <property type="entry name" value="ANTSNTHASEI"/>
</dbReference>
<name>A0A0A5GDN3_9BACI</name>
<dbReference type="InterPro" id="IPR036038">
    <property type="entry name" value="Aminotransferase-like"/>
</dbReference>
<evidence type="ECO:0000259" key="1">
    <source>
        <dbReference type="Pfam" id="PF00425"/>
    </source>
</evidence>
<dbReference type="InterPro" id="IPR019999">
    <property type="entry name" value="Anth_synth_I-like"/>
</dbReference>
<sequence length="589" mass="67247">MPSNPELYFEFADKEGNLIPRQFQNPVAVIEVKKVHDIEAAFTRIEQYVVDGYYAAGYVAYEAAPAFDHAFQVNQQEEGSAPLMWFGIFNEPVHERLSMDETASYEVKDWSIDVDYESYNDRIQKVKQAIEAGDTYQLNYTTRLRTLFKGNARAFFQQLHANQQASYSAYLDLGSYQVLSASPELFFHKYGDQLVTKPMKGTIKRGTTLQEDNRLKDELYHSEKNRSENLMIVDLLRNDVGRMATPGSVKVPKLFSVETYPTVHQMTSTITGTIDPDIELYQLFKNLFPCGSITGAPKVKTMEYIASLEESKRQVYCGAIGFITPEREAIFNVPIRTVLIDSTTGIAEYGSGGGITWESTSHGEYEELYTKAKLLSEQRPDFRILESIRWDGGVYQHIHLHMQRMEDSARYFGYPFQSEKFIEALTQFSQQLGSGPYKIRLTLSREGEFHVEAEEIKAEITNAKCARAKFPVPSNDPFLYHKTTYRHVYNVHKENAPSDAFSVLLWNERHEITEFTIGNVVLQIDGHYYTPPIQSGLLGGVYRKKLLDEGTIEEKTLYVTMLEQADSIWMINAVRGWVKVSLSGESTPQ</sequence>
<dbReference type="eggNOG" id="COG0115">
    <property type="taxonomic scope" value="Bacteria"/>
</dbReference>
<dbReference type="GO" id="GO:0000162">
    <property type="term" value="P:L-tryptophan biosynthetic process"/>
    <property type="evidence" value="ECO:0007669"/>
    <property type="project" value="TreeGrafter"/>
</dbReference>
<dbReference type="InterPro" id="IPR015890">
    <property type="entry name" value="Chorismate_C"/>
</dbReference>
<accession>A0A0A5GDN3</accession>
<gene>
    <name evidence="2" type="ORF">N781_04470</name>
</gene>
<dbReference type="SUPFAM" id="SSF56322">
    <property type="entry name" value="ADC synthase"/>
    <property type="match status" value="1"/>
</dbReference>
<protein>
    <submittedName>
        <fullName evidence="2">Para-aminobenzoate synthase</fullName>
    </submittedName>
</protein>
<dbReference type="InterPro" id="IPR005801">
    <property type="entry name" value="ADC_synthase"/>
</dbReference>
<dbReference type="Pfam" id="PF00425">
    <property type="entry name" value="Chorismate_bind"/>
    <property type="match status" value="1"/>
</dbReference>
<dbReference type="EMBL" id="AVPE01000010">
    <property type="protein sequence ID" value="KGX91326.1"/>
    <property type="molecule type" value="Genomic_DNA"/>
</dbReference>
<dbReference type="STRING" id="1385510.GCA_000425205_02486"/>
<dbReference type="InterPro" id="IPR043131">
    <property type="entry name" value="BCAT-like_N"/>
</dbReference>
<proteinExistence type="predicted"/>
<dbReference type="Gene3D" id="3.20.10.10">
    <property type="entry name" value="D-amino Acid Aminotransferase, subunit A, domain 2"/>
    <property type="match status" value="1"/>
</dbReference>
<dbReference type="PANTHER" id="PTHR11236">
    <property type="entry name" value="AMINOBENZOATE/ANTHRANILATE SYNTHASE"/>
    <property type="match status" value="1"/>
</dbReference>
<dbReference type="GO" id="GO:0046820">
    <property type="term" value="F:4-amino-4-deoxychorismate synthase activity"/>
    <property type="evidence" value="ECO:0007669"/>
    <property type="project" value="TreeGrafter"/>
</dbReference>
<keyword evidence="3" id="KW-1185">Reference proteome</keyword>
<dbReference type="SUPFAM" id="SSF56752">
    <property type="entry name" value="D-aminoacid aminotransferase-like PLP-dependent enzymes"/>
    <property type="match status" value="1"/>
</dbReference>
<evidence type="ECO:0000313" key="2">
    <source>
        <dbReference type="EMBL" id="KGX91326.1"/>
    </source>
</evidence>
<dbReference type="InterPro" id="IPR043132">
    <property type="entry name" value="BCAT-like_C"/>
</dbReference>
<feature type="domain" description="Chorismate-utilising enzyme C-terminal" evidence="1">
    <location>
        <begin position="116"/>
        <end position="371"/>
    </location>
</feature>
<comment type="caution">
    <text evidence="2">The sequence shown here is derived from an EMBL/GenBank/DDBJ whole genome shotgun (WGS) entry which is preliminary data.</text>
</comment>
<dbReference type="AlphaFoldDB" id="A0A0A5GDN3"/>
<organism evidence="2 3">
    <name type="scientific">Pontibacillus halophilus JSM 076056 = DSM 19796</name>
    <dbReference type="NCBI Taxonomy" id="1385510"/>
    <lineage>
        <taxon>Bacteria</taxon>
        <taxon>Bacillati</taxon>
        <taxon>Bacillota</taxon>
        <taxon>Bacilli</taxon>
        <taxon>Bacillales</taxon>
        <taxon>Bacillaceae</taxon>
        <taxon>Pontibacillus</taxon>
    </lineage>
</organism>
<dbReference type="Gene3D" id="3.30.470.10">
    <property type="match status" value="1"/>
</dbReference>
<dbReference type="RefSeq" id="WP_026800820.1">
    <property type="nucleotide sequence ID" value="NZ_AULI01000010.1"/>
</dbReference>
<dbReference type="Pfam" id="PF01063">
    <property type="entry name" value="Aminotran_4"/>
    <property type="match status" value="1"/>
</dbReference>
<dbReference type="NCBIfam" id="TIGR00553">
    <property type="entry name" value="pabB"/>
    <property type="match status" value="1"/>
</dbReference>
<dbReference type="PANTHER" id="PTHR11236:SF50">
    <property type="entry name" value="AMINODEOXYCHORISMATE SYNTHASE COMPONENT 1"/>
    <property type="match status" value="1"/>
</dbReference>
<dbReference type="eggNOG" id="COG0147">
    <property type="taxonomic scope" value="Bacteria"/>
</dbReference>